<organism evidence="1 2">
    <name type="scientific">Rhabditophanes sp. KR3021</name>
    <dbReference type="NCBI Taxonomy" id="114890"/>
    <lineage>
        <taxon>Eukaryota</taxon>
        <taxon>Metazoa</taxon>
        <taxon>Ecdysozoa</taxon>
        <taxon>Nematoda</taxon>
        <taxon>Chromadorea</taxon>
        <taxon>Rhabditida</taxon>
        <taxon>Tylenchina</taxon>
        <taxon>Panagrolaimomorpha</taxon>
        <taxon>Strongyloidoidea</taxon>
        <taxon>Alloionematidae</taxon>
        <taxon>Rhabditophanes</taxon>
    </lineage>
</organism>
<evidence type="ECO:0000313" key="1">
    <source>
        <dbReference type="Proteomes" id="UP000095286"/>
    </source>
</evidence>
<evidence type="ECO:0000313" key="2">
    <source>
        <dbReference type="WBParaSite" id="RSKR_0000883700.1"/>
    </source>
</evidence>
<dbReference type="WBParaSite" id="RSKR_0000883700.1">
    <property type="protein sequence ID" value="RSKR_0000883700.1"/>
    <property type="gene ID" value="RSKR_0000883700"/>
</dbReference>
<protein>
    <submittedName>
        <fullName evidence="2">Plant lipid transfer/seed storage/trypsin-alpha amylase inhibitor</fullName>
    </submittedName>
</protein>
<sequence length="182" mass="19616">MKVILLILFIFYINAQSPEMEALQNAVSKQEANKVELYKESDGALLTCVTQFYGPAMLRSSPIPPTNTICKPQVPCANITGTISNQDFGISSCADILSTLDPTVAISYKNICSNIPISIPQIKIDVTVCFCITDKCNLLSNAPTTSPTSAPIITTTKGTGTKYLSALTTISSIISYLFILNH</sequence>
<dbReference type="Proteomes" id="UP000095286">
    <property type="component" value="Unplaced"/>
</dbReference>
<reference evidence="2" key="1">
    <citation type="submission" date="2016-11" db="UniProtKB">
        <authorList>
            <consortium name="WormBaseParasite"/>
        </authorList>
    </citation>
    <scope>IDENTIFICATION</scope>
    <source>
        <strain evidence="2">KR3021</strain>
    </source>
</reference>
<name>A0AC35U968_9BILA</name>
<proteinExistence type="predicted"/>
<accession>A0AC35U968</accession>